<feature type="region of interest" description="Disordered" evidence="7">
    <location>
        <begin position="1"/>
        <end position="63"/>
    </location>
</feature>
<evidence type="ECO:0000256" key="4">
    <source>
        <dbReference type="ARBA" id="ARBA00023163"/>
    </source>
</evidence>
<evidence type="ECO:0000313" key="8">
    <source>
        <dbReference type="EMBL" id="MXQ84326.1"/>
    </source>
</evidence>
<dbReference type="Proteomes" id="UP000322234">
    <property type="component" value="Unassembled WGS sequence"/>
</dbReference>
<dbReference type="GO" id="GO:0005654">
    <property type="term" value="C:nucleoplasm"/>
    <property type="evidence" value="ECO:0007669"/>
    <property type="project" value="UniProtKB-ARBA"/>
</dbReference>
<feature type="region of interest" description="Disordered" evidence="7">
    <location>
        <begin position="226"/>
        <end position="247"/>
    </location>
</feature>
<evidence type="ECO:0000256" key="7">
    <source>
        <dbReference type="SAM" id="MobiDB-lite"/>
    </source>
</evidence>
<keyword evidence="4" id="KW-0804">Transcription</keyword>
<feature type="compositionally biased region" description="Acidic residues" evidence="7">
    <location>
        <begin position="23"/>
        <end position="37"/>
    </location>
</feature>
<gene>
    <name evidence="8" type="ORF">E5288_WYG020687</name>
</gene>
<sequence length="324" mass="37579">MSAAALLAPAPAPAGAPPAPEYYPEEDEELESAEDDERSCRGRESDEDTEDASETDLAKHDEEDYVEMKEQMYQDKLASLKRQLQQLQEGTLQEYQKRMKKLDQQYKERIRNAGLYSYNLCFSFAQTEQVERNYIKEKKAAVKEFEDKKVELKENLIAELEEKKKMIENEKLTMELTGDSMEVKPIMTRKLRRRPNDPLNYLLTDEQIMEDLRTLNKVRHGNISLVPPASPSSPEHLPTTPAESPAQRFEARIEDGKLYYDKRWYHKSQAIYLESKDNQKLSCVISSVGANEIWVRKTSDSTKMRIYLGQLQRGLFVIRRRSAA</sequence>
<comment type="caution">
    <text evidence="8">The sequence shown here is derived from an EMBL/GenBank/DDBJ whole genome shotgun (WGS) entry which is preliminary data.</text>
</comment>
<keyword evidence="3" id="KW-0805">Transcription regulation</keyword>
<dbReference type="EMBL" id="VBQZ03000021">
    <property type="protein sequence ID" value="MXQ84326.1"/>
    <property type="molecule type" value="Genomic_DNA"/>
</dbReference>
<reference evidence="8" key="1">
    <citation type="submission" date="2019-10" db="EMBL/GenBank/DDBJ databases">
        <title>The sequence and de novo assembly of the wild yak genome.</title>
        <authorList>
            <person name="Liu Y."/>
        </authorList>
    </citation>
    <scope>NUCLEOTIDE SEQUENCE [LARGE SCALE GENOMIC DNA]</scope>
    <source>
        <strain evidence="8">WY2019</strain>
    </source>
</reference>
<dbReference type="InterPro" id="IPR013907">
    <property type="entry name" value="Sds3"/>
</dbReference>
<dbReference type="Pfam" id="PF08598">
    <property type="entry name" value="Sds3"/>
    <property type="match status" value="1"/>
</dbReference>
<feature type="coiled-coil region" evidence="6">
    <location>
        <begin position="70"/>
        <end position="177"/>
    </location>
</feature>
<evidence type="ECO:0000256" key="3">
    <source>
        <dbReference type="ARBA" id="ARBA00023015"/>
    </source>
</evidence>
<proteinExistence type="predicted"/>
<dbReference type="PANTHER" id="PTHR21964">
    <property type="entry name" value="BREAST CANCER METASTASIS-SUPPRESSOR 1"/>
    <property type="match status" value="1"/>
</dbReference>
<evidence type="ECO:0000256" key="1">
    <source>
        <dbReference type="ARBA" id="ARBA00004123"/>
    </source>
</evidence>
<comment type="subcellular location">
    <subcellularLocation>
        <location evidence="1">Nucleus</location>
    </subcellularLocation>
</comment>
<evidence type="ECO:0000256" key="2">
    <source>
        <dbReference type="ARBA" id="ARBA00022491"/>
    </source>
</evidence>
<feature type="compositionally biased region" description="Pro residues" evidence="7">
    <location>
        <begin position="10"/>
        <end position="21"/>
    </location>
</feature>
<name>A0A6B0R7D4_9CETA</name>
<organism evidence="8 9">
    <name type="scientific">Bos mutus</name>
    <name type="common">wild yak</name>
    <dbReference type="NCBI Taxonomy" id="72004"/>
    <lineage>
        <taxon>Eukaryota</taxon>
        <taxon>Metazoa</taxon>
        <taxon>Chordata</taxon>
        <taxon>Craniata</taxon>
        <taxon>Vertebrata</taxon>
        <taxon>Euteleostomi</taxon>
        <taxon>Mammalia</taxon>
        <taxon>Eutheria</taxon>
        <taxon>Laurasiatheria</taxon>
        <taxon>Artiodactyla</taxon>
        <taxon>Ruminantia</taxon>
        <taxon>Pecora</taxon>
        <taxon>Bovidae</taxon>
        <taxon>Bovinae</taxon>
        <taxon>Bos</taxon>
    </lineage>
</organism>
<dbReference type="GO" id="GO:0010468">
    <property type="term" value="P:regulation of gene expression"/>
    <property type="evidence" value="ECO:0007669"/>
    <property type="project" value="UniProtKB-ARBA"/>
</dbReference>
<keyword evidence="2" id="KW-0678">Repressor</keyword>
<accession>A0A6B0R7D4</accession>
<evidence type="ECO:0008006" key="10">
    <source>
        <dbReference type="Google" id="ProtNLM"/>
    </source>
</evidence>
<keyword evidence="6" id="KW-0175">Coiled coil</keyword>
<protein>
    <recommendedName>
        <fullName evidence="10">Sin3 histone deacetylase corepressor complex component SDS3</fullName>
    </recommendedName>
</protein>
<evidence type="ECO:0000256" key="5">
    <source>
        <dbReference type="ARBA" id="ARBA00023242"/>
    </source>
</evidence>
<feature type="compositionally biased region" description="Acidic residues" evidence="7">
    <location>
        <begin position="45"/>
        <end position="54"/>
    </location>
</feature>
<evidence type="ECO:0000313" key="9">
    <source>
        <dbReference type="Proteomes" id="UP000322234"/>
    </source>
</evidence>
<dbReference type="AlphaFoldDB" id="A0A6B0R7D4"/>
<keyword evidence="9" id="KW-1185">Reference proteome</keyword>
<evidence type="ECO:0000256" key="6">
    <source>
        <dbReference type="SAM" id="Coils"/>
    </source>
</evidence>
<dbReference type="SMART" id="SM01401">
    <property type="entry name" value="Sds3"/>
    <property type="match status" value="1"/>
</dbReference>
<keyword evidence="5" id="KW-0539">Nucleus</keyword>